<name>A0A133XUB2_9LACT</name>
<accession>A0A133XUB2</accession>
<protein>
    <recommendedName>
        <fullName evidence="1">Serine aminopeptidase S33 domain-containing protein</fullName>
    </recommendedName>
</protein>
<organism evidence="2 3">
    <name type="scientific">Aerococcus christensenii</name>
    <dbReference type="NCBI Taxonomy" id="87541"/>
    <lineage>
        <taxon>Bacteria</taxon>
        <taxon>Bacillati</taxon>
        <taxon>Bacillota</taxon>
        <taxon>Bacilli</taxon>
        <taxon>Lactobacillales</taxon>
        <taxon>Aerococcaceae</taxon>
        <taxon>Aerococcus</taxon>
    </lineage>
</organism>
<dbReference type="PATRIC" id="fig|87541.4.peg.1276"/>
<dbReference type="AlphaFoldDB" id="A0A133XUB2"/>
<evidence type="ECO:0000259" key="1">
    <source>
        <dbReference type="Pfam" id="PF12146"/>
    </source>
</evidence>
<gene>
    <name evidence="2" type="ORF">HMPREF3187_01292</name>
</gene>
<dbReference type="PANTHER" id="PTHR11614">
    <property type="entry name" value="PHOSPHOLIPASE-RELATED"/>
    <property type="match status" value="1"/>
</dbReference>
<sequence length="324" mass="37803">MYQHNDDLISNSPTHYPIDYYIFPSGQAPKAILHYVHGMSEHALRYKPMGEWFAKKGIVFVCHDQVGHGPAARSRGELGYFGNIDSQTVMVDDLHQVIQKVKRRYPHLPYIILGHSMGSYVTRLFLKKYSTEIDGVILSGTSAHEYWISFGRLAQPILDPLDPKATNYFLHRALFGGLGVKQIKQRNEYQERIYRYWYPHPDENITPPLDGFAFTNDGFSHLIRLAYAATSKSWSRGIRKNLPFFVMHGALDPMISPFTFQRNLYEDFKSANFQNVRFELYQGRGHELFLYDHEEVVYQDILTWISNLSYVLEKNLPYPFTFFH</sequence>
<reference evidence="2 3" key="1">
    <citation type="submission" date="2016-01" db="EMBL/GenBank/DDBJ databases">
        <authorList>
            <person name="Oliw E.H."/>
        </authorList>
    </citation>
    <scope>NUCLEOTIDE SEQUENCE [LARGE SCALE GENOMIC DNA]</scope>
    <source>
        <strain evidence="2 3">KA00635</strain>
    </source>
</reference>
<dbReference type="Proteomes" id="UP000070422">
    <property type="component" value="Unassembled WGS sequence"/>
</dbReference>
<dbReference type="RefSeq" id="WP_060937045.1">
    <property type="nucleotide sequence ID" value="NZ_JASOZP010000008.1"/>
</dbReference>
<dbReference type="Pfam" id="PF12146">
    <property type="entry name" value="Hydrolase_4"/>
    <property type="match status" value="1"/>
</dbReference>
<proteinExistence type="predicted"/>
<dbReference type="EMBL" id="LSCQ01000074">
    <property type="protein sequence ID" value="KXB34524.1"/>
    <property type="molecule type" value="Genomic_DNA"/>
</dbReference>
<dbReference type="STRING" id="87541.AWM71_06170"/>
<dbReference type="OrthoDB" id="9806902at2"/>
<dbReference type="InterPro" id="IPR022742">
    <property type="entry name" value="Hydrolase_4"/>
</dbReference>
<feature type="domain" description="Serine aminopeptidase S33" evidence="1">
    <location>
        <begin position="28"/>
        <end position="289"/>
    </location>
</feature>
<dbReference type="SUPFAM" id="SSF53474">
    <property type="entry name" value="alpha/beta-Hydrolases"/>
    <property type="match status" value="1"/>
</dbReference>
<dbReference type="InterPro" id="IPR029058">
    <property type="entry name" value="AB_hydrolase_fold"/>
</dbReference>
<evidence type="ECO:0000313" key="3">
    <source>
        <dbReference type="Proteomes" id="UP000070422"/>
    </source>
</evidence>
<dbReference type="InterPro" id="IPR051044">
    <property type="entry name" value="MAG_DAG_Lipase"/>
</dbReference>
<evidence type="ECO:0000313" key="2">
    <source>
        <dbReference type="EMBL" id="KXB34524.1"/>
    </source>
</evidence>
<comment type="caution">
    <text evidence="2">The sequence shown here is derived from an EMBL/GenBank/DDBJ whole genome shotgun (WGS) entry which is preliminary data.</text>
</comment>
<dbReference type="Gene3D" id="3.40.50.1820">
    <property type="entry name" value="alpha/beta hydrolase"/>
    <property type="match status" value="1"/>
</dbReference>